<evidence type="ECO:0000313" key="2">
    <source>
        <dbReference type="WBParaSite" id="Pan_g14682.t2"/>
    </source>
</evidence>
<reference evidence="2" key="2">
    <citation type="submission" date="2020-10" db="UniProtKB">
        <authorList>
            <consortium name="WormBaseParasite"/>
        </authorList>
    </citation>
    <scope>IDENTIFICATION</scope>
</reference>
<dbReference type="AlphaFoldDB" id="A0A7E4V0G0"/>
<evidence type="ECO:0000313" key="1">
    <source>
        <dbReference type="Proteomes" id="UP000492821"/>
    </source>
</evidence>
<dbReference type="Proteomes" id="UP000492821">
    <property type="component" value="Unassembled WGS sequence"/>
</dbReference>
<reference evidence="1" key="1">
    <citation type="journal article" date="2013" name="Genetics">
        <title>The draft genome and transcriptome of Panagrellus redivivus are shaped by the harsh demands of a free-living lifestyle.</title>
        <authorList>
            <person name="Srinivasan J."/>
            <person name="Dillman A.R."/>
            <person name="Macchietto M.G."/>
            <person name="Heikkinen L."/>
            <person name="Lakso M."/>
            <person name="Fracchia K.M."/>
            <person name="Antoshechkin I."/>
            <person name="Mortazavi A."/>
            <person name="Wong G."/>
            <person name="Sternberg P.W."/>
        </authorList>
    </citation>
    <scope>NUCLEOTIDE SEQUENCE [LARGE SCALE GENOMIC DNA]</scope>
    <source>
        <strain evidence="1">MT8872</strain>
    </source>
</reference>
<protein>
    <submittedName>
        <fullName evidence="2">NR LBD domain-containing protein</fullName>
    </submittedName>
</protein>
<proteinExistence type="predicted"/>
<name>A0A7E4V0G0_PANRE</name>
<accession>A0A7E4V0G0</accession>
<keyword evidence="1" id="KW-1185">Reference proteome</keyword>
<organism evidence="1 2">
    <name type="scientific">Panagrellus redivivus</name>
    <name type="common">Microworm</name>
    <dbReference type="NCBI Taxonomy" id="6233"/>
    <lineage>
        <taxon>Eukaryota</taxon>
        <taxon>Metazoa</taxon>
        <taxon>Ecdysozoa</taxon>
        <taxon>Nematoda</taxon>
        <taxon>Chromadorea</taxon>
        <taxon>Rhabditida</taxon>
        <taxon>Tylenchina</taxon>
        <taxon>Panagrolaimomorpha</taxon>
        <taxon>Panagrolaimoidea</taxon>
        <taxon>Panagrolaimidae</taxon>
        <taxon>Panagrellus</taxon>
    </lineage>
</organism>
<dbReference type="WBParaSite" id="Pan_g14682.t2">
    <property type="protein sequence ID" value="Pan_g14682.t2"/>
    <property type="gene ID" value="Pan_g14682"/>
</dbReference>
<sequence>METGGNAQQTDSDGRHVLWQQQQEGGRRIELRVFPFIAPTDRTNLLRFTDPRVGYTKKMLPSKGCGFVQSVVTHPTAKGLTPGMSESSSLLSQLTATQIFKGRARFGSTGNGSQVGKANLDTGRLRALVMTYNYWYMFRLPHQVSEQSGRTTNHCRKAMVRFHKNKGFHHEREGVWMTMPAAIATSIVAIGNVDILSMRSHLLKVEYTVCALKITPSKSLFHTGTTKEWIPSRQLLSEKSPQHGAFYKEQIAQNLLRPKSTPFHSEELLALCILEGP</sequence>